<gene>
    <name evidence="2" type="ORF">B0T10DRAFT_235353</name>
</gene>
<proteinExistence type="predicted"/>
<feature type="compositionally biased region" description="Polar residues" evidence="1">
    <location>
        <begin position="59"/>
        <end position="68"/>
    </location>
</feature>
<name>A0A9P8VUI2_9HYPO</name>
<evidence type="ECO:0000313" key="2">
    <source>
        <dbReference type="EMBL" id="KAH6873487.1"/>
    </source>
</evidence>
<dbReference type="AlphaFoldDB" id="A0A9P8VUI2"/>
<accession>A0A9P8VUI2</accession>
<dbReference type="OrthoDB" id="10277461at2759"/>
<reference evidence="2 3" key="1">
    <citation type="journal article" date="2021" name="Nat. Commun.">
        <title>Genetic determinants of endophytism in the Arabidopsis root mycobiome.</title>
        <authorList>
            <person name="Mesny F."/>
            <person name="Miyauchi S."/>
            <person name="Thiergart T."/>
            <person name="Pickel B."/>
            <person name="Atanasova L."/>
            <person name="Karlsson M."/>
            <person name="Huettel B."/>
            <person name="Barry K.W."/>
            <person name="Haridas S."/>
            <person name="Chen C."/>
            <person name="Bauer D."/>
            <person name="Andreopoulos W."/>
            <person name="Pangilinan J."/>
            <person name="LaButti K."/>
            <person name="Riley R."/>
            <person name="Lipzen A."/>
            <person name="Clum A."/>
            <person name="Drula E."/>
            <person name="Henrissat B."/>
            <person name="Kohler A."/>
            <person name="Grigoriev I.V."/>
            <person name="Martin F.M."/>
            <person name="Hacquard S."/>
        </authorList>
    </citation>
    <scope>NUCLEOTIDE SEQUENCE [LARGE SCALE GENOMIC DNA]</scope>
    <source>
        <strain evidence="2 3">MPI-CAGE-CH-0241</strain>
    </source>
</reference>
<comment type="caution">
    <text evidence="2">The sequence shown here is derived from an EMBL/GenBank/DDBJ whole genome shotgun (WGS) entry which is preliminary data.</text>
</comment>
<organism evidence="2 3">
    <name type="scientific">Thelonectria olida</name>
    <dbReference type="NCBI Taxonomy" id="1576542"/>
    <lineage>
        <taxon>Eukaryota</taxon>
        <taxon>Fungi</taxon>
        <taxon>Dikarya</taxon>
        <taxon>Ascomycota</taxon>
        <taxon>Pezizomycotina</taxon>
        <taxon>Sordariomycetes</taxon>
        <taxon>Hypocreomycetidae</taxon>
        <taxon>Hypocreales</taxon>
        <taxon>Nectriaceae</taxon>
        <taxon>Thelonectria</taxon>
    </lineage>
</organism>
<dbReference type="EMBL" id="JAGPYM010000046">
    <property type="protein sequence ID" value="KAH6873487.1"/>
    <property type="molecule type" value="Genomic_DNA"/>
</dbReference>
<evidence type="ECO:0000256" key="1">
    <source>
        <dbReference type="SAM" id="MobiDB-lite"/>
    </source>
</evidence>
<sequence length="129" mass="14096">MCCGRRLRFLICSSSSSRVLAGDGSPVHCVFSRGPAPLPLLPCSAIHFEATAKSRRSSSPHTRLNPNDTKAMASSPAQCSWLYKMSPQSAEQERALKELFDEIESGPKKSNGPFVDESTWCNAKCGNKY</sequence>
<keyword evidence="3" id="KW-1185">Reference proteome</keyword>
<evidence type="ECO:0000313" key="3">
    <source>
        <dbReference type="Proteomes" id="UP000777438"/>
    </source>
</evidence>
<protein>
    <submittedName>
        <fullName evidence="2">Uncharacterized protein</fullName>
    </submittedName>
</protein>
<feature type="region of interest" description="Disordered" evidence="1">
    <location>
        <begin position="52"/>
        <end position="73"/>
    </location>
</feature>
<dbReference type="Proteomes" id="UP000777438">
    <property type="component" value="Unassembled WGS sequence"/>
</dbReference>